<feature type="chain" id="PRO_5023921430" evidence="7">
    <location>
        <begin position="27"/>
        <end position="337"/>
    </location>
</feature>
<keyword evidence="4 7" id="KW-0732">Signal</keyword>
<dbReference type="InterPro" id="IPR006128">
    <property type="entry name" value="Lipoprotein_PsaA-like"/>
</dbReference>
<feature type="signal peptide" evidence="7">
    <location>
        <begin position="1"/>
        <end position="26"/>
    </location>
</feature>
<feature type="compositionally biased region" description="Basic and acidic residues" evidence="6">
    <location>
        <begin position="125"/>
        <end position="165"/>
    </location>
</feature>
<dbReference type="GO" id="GO:0007155">
    <property type="term" value="P:cell adhesion"/>
    <property type="evidence" value="ECO:0007669"/>
    <property type="project" value="InterPro"/>
</dbReference>
<dbReference type="PANTHER" id="PTHR42953">
    <property type="entry name" value="HIGH-AFFINITY ZINC UPTAKE SYSTEM PROTEIN ZNUA-RELATED"/>
    <property type="match status" value="1"/>
</dbReference>
<name>A0A5J5L472_9MICC</name>
<dbReference type="Gene3D" id="3.40.50.1980">
    <property type="entry name" value="Nitrogenase molybdenum iron protein domain"/>
    <property type="match status" value="2"/>
</dbReference>
<evidence type="ECO:0000256" key="6">
    <source>
        <dbReference type="SAM" id="MobiDB-lite"/>
    </source>
</evidence>
<evidence type="ECO:0000256" key="2">
    <source>
        <dbReference type="ARBA" id="ARBA00022448"/>
    </source>
</evidence>
<evidence type="ECO:0000313" key="9">
    <source>
        <dbReference type="Proteomes" id="UP000325957"/>
    </source>
</evidence>
<dbReference type="GO" id="GO:0030313">
    <property type="term" value="C:cell envelope"/>
    <property type="evidence" value="ECO:0007669"/>
    <property type="project" value="UniProtKB-SubCell"/>
</dbReference>
<dbReference type="InterPro" id="IPR050492">
    <property type="entry name" value="Bact_metal-bind_prot9"/>
</dbReference>
<dbReference type="OrthoDB" id="5296019at2"/>
<evidence type="ECO:0000256" key="1">
    <source>
        <dbReference type="ARBA" id="ARBA00004196"/>
    </source>
</evidence>
<keyword evidence="2 5" id="KW-0813">Transport</keyword>
<comment type="subcellular location">
    <subcellularLocation>
        <location evidence="1">Cell envelope</location>
    </subcellularLocation>
</comment>
<dbReference type="AlphaFoldDB" id="A0A5J5L472"/>
<proteinExistence type="inferred from homology"/>
<protein>
    <submittedName>
        <fullName evidence="8">ABC transporter substrate-binding protein</fullName>
    </submittedName>
</protein>
<evidence type="ECO:0000256" key="3">
    <source>
        <dbReference type="ARBA" id="ARBA00022723"/>
    </source>
</evidence>
<dbReference type="GO" id="GO:0030001">
    <property type="term" value="P:metal ion transport"/>
    <property type="evidence" value="ECO:0007669"/>
    <property type="project" value="InterPro"/>
</dbReference>
<evidence type="ECO:0000256" key="7">
    <source>
        <dbReference type="SAM" id="SignalP"/>
    </source>
</evidence>
<dbReference type="Proteomes" id="UP000325957">
    <property type="component" value="Unassembled WGS sequence"/>
</dbReference>
<evidence type="ECO:0000256" key="4">
    <source>
        <dbReference type="ARBA" id="ARBA00022729"/>
    </source>
</evidence>
<gene>
    <name evidence="8" type="ORF">FCK90_01015</name>
</gene>
<dbReference type="EMBL" id="SZWF01000001">
    <property type="protein sequence ID" value="KAA9395761.1"/>
    <property type="molecule type" value="Genomic_DNA"/>
</dbReference>
<comment type="caution">
    <text evidence="8">The sequence shown here is derived from an EMBL/GenBank/DDBJ whole genome shotgun (WGS) entry which is preliminary data.</text>
</comment>
<organism evidence="8 9">
    <name type="scientific">Kocuria coralli</name>
    <dbReference type="NCBI Taxonomy" id="1461025"/>
    <lineage>
        <taxon>Bacteria</taxon>
        <taxon>Bacillati</taxon>
        <taxon>Actinomycetota</taxon>
        <taxon>Actinomycetes</taxon>
        <taxon>Micrococcales</taxon>
        <taxon>Micrococcaceae</taxon>
        <taxon>Kocuria</taxon>
    </lineage>
</organism>
<dbReference type="PANTHER" id="PTHR42953:SF1">
    <property type="entry name" value="METAL-BINDING PROTEIN HI_0362-RELATED"/>
    <property type="match status" value="1"/>
</dbReference>
<evidence type="ECO:0000256" key="5">
    <source>
        <dbReference type="RuleBase" id="RU003512"/>
    </source>
</evidence>
<dbReference type="GO" id="GO:0046872">
    <property type="term" value="F:metal ion binding"/>
    <property type="evidence" value="ECO:0007669"/>
    <property type="project" value="UniProtKB-KW"/>
</dbReference>
<dbReference type="SUPFAM" id="SSF53807">
    <property type="entry name" value="Helical backbone' metal receptor"/>
    <property type="match status" value="1"/>
</dbReference>
<sequence>MKSLVPAAVAGIGVLALSACSGGAGDATGDATADASITVVTTTSVYADVVEQVAGDNVEVVPVIDSPAQDPHSYEATPQDRLTVEDADLVVLNGGGYDAFMEDLVEEAGAPVVNAVEVSGLEGSEEGHDHDHDHEGEDHAAEDHATEEAGHSHDEEGHSHDHGSFNEHVWYDLDSVTKTADAVAEELGTLDGDNSQTYQDNAQAFGEEVEGLHERVSGLGLEGDYAATEPVAGYLLEDAGLHDVTPTEFTVAVEDGTDAAPLVYDEVRTLVEDEQVQLLAYNEQTSTGQSQDLRTVAEQAGLPVVSFSENLPEDTGYLDWMSGNIDSLEQAMGGSGQ</sequence>
<keyword evidence="9" id="KW-1185">Reference proteome</keyword>
<reference evidence="8 9" key="1">
    <citation type="submission" date="2019-05" db="EMBL/GenBank/DDBJ databases">
        <title>Kocuria coralli sp. nov., a novel actinobacterium isolated from coral reef seawater.</title>
        <authorList>
            <person name="Li J."/>
        </authorList>
    </citation>
    <scope>NUCLEOTIDE SEQUENCE [LARGE SCALE GENOMIC DNA]</scope>
    <source>
        <strain evidence="8 9">SCSIO 13007</strain>
    </source>
</reference>
<dbReference type="Pfam" id="PF01297">
    <property type="entry name" value="ZnuA"/>
    <property type="match status" value="1"/>
</dbReference>
<feature type="region of interest" description="Disordered" evidence="6">
    <location>
        <begin position="123"/>
        <end position="165"/>
    </location>
</feature>
<dbReference type="PRINTS" id="PR00690">
    <property type="entry name" value="ADHESNFAMILY"/>
</dbReference>
<keyword evidence="3" id="KW-0479">Metal-binding</keyword>
<accession>A0A5J5L472</accession>
<dbReference type="PROSITE" id="PS51257">
    <property type="entry name" value="PROKAR_LIPOPROTEIN"/>
    <property type="match status" value="1"/>
</dbReference>
<comment type="similarity">
    <text evidence="5">Belongs to the bacterial solute-binding protein 9 family.</text>
</comment>
<evidence type="ECO:0000313" key="8">
    <source>
        <dbReference type="EMBL" id="KAA9395761.1"/>
    </source>
</evidence>
<dbReference type="InterPro" id="IPR006127">
    <property type="entry name" value="ZnuA-like"/>
</dbReference>